<evidence type="ECO:0000313" key="3">
    <source>
        <dbReference type="Proteomes" id="UP000277580"/>
    </source>
</evidence>
<reference evidence="2 3" key="1">
    <citation type="journal article" date="2018" name="Nat. Ecol. Evol.">
        <title>Pezizomycetes genomes reveal the molecular basis of ectomycorrhizal truffle lifestyle.</title>
        <authorList>
            <person name="Murat C."/>
            <person name="Payen T."/>
            <person name="Noel B."/>
            <person name="Kuo A."/>
            <person name="Morin E."/>
            <person name="Chen J."/>
            <person name="Kohler A."/>
            <person name="Krizsan K."/>
            <person name="Balestrini R."/>
            <person name="Da Silva C."/>
            <person name="Montanini B."/>
            <person name="Hainaut M."/>
            <person name="Levati E."/>
            <person name="Barry K.W."/>
            <person name="Belfiori B."/>
            <person name="Cichocki N."/>
            <person name="Clum A."/>
            <person name="Dockter R.B."/>
            <person name="Fauchery L."/>
            <person name="Guy J."/>
            <person name="Iotti M."/>
            <person name="Le Tacon F."/>
            <person name="Lindquist E.A."/>
            <person name="Lipzen A."/>
            <person name="Malagnac F."/>
            <person name="Mello A."/>
            <person name="Molinier V."/>
            <person name="Miyauchi S."/>
            <person name="Poulain J."/>
            <person name="Riccioni C."/>
            <person name="Rubini A."/>
            <person name="Sitrit Y."/>
            <person name="Splivallo R."/>
            <person name="Traeger S."/>
            <person name="Wang M."/>
            <person name="Zifcakova L."/>
            <person name="Wipf D."/>
            <person name="Zambonelli A."/>
            <person name="Paolocci F."/>
            <person name="Nowrousian M."/>
            <person name="Ottonello S."/>
            <person name="Baldrian P."/>
            <person name="Spatafora J.W."/>
            <person name="Henrissat B."/>
            <person name="Nagy L.G."/>
            <person name="Aury J.M."/>
            <person name="Wincker P."/>
            <person name="Grigoriev I.V."/>
            <person name="Bonfante P."/>
            <person name="Martin F.M."/>
        </authorList>
    </citation>
    <scope>NUCLEOTIDE SEQUENCE [LARGE SCALE GENOMIC DNA]</scope>
    <source>
        <strain evidence="2 3">CCBAS932</strain>
    </source>
</reference>
<name>A0A3N4KMP3_9PEZI</name>
<feature type="coiled-coil region" evidence="1">
    <location>
        <begin position="80"/>
        <end position="112"/>
    </location>
</feature>
<dbReference type="InParanoid" id="A0A3N4KMP3"/>
<proteinExistence type="predicted"/>
<accession>A0A3N4KMP3</accession>
<dbReference type="AlphaFoldDB" id="A0A3N4KMP3"/>
<dbReference type="Proteomes" id="UP000277580">
    <property type="component" value="Unassembled WGS sequence"/>
</dbReference>
<sequence length="113" mass="12904">MSALNTPEFKSQEAHWLDIIASMNTETYGSFNGVGGSDAHFKMYERAIKGHPNIAREYLDGCEAWAKASPAECQDRIAEVRKLVEEALEAQEERVKERMERFMETYRAATEEV</sequence>
<gene>
    <name evidence="2" type="ORF">P167DRAFT_566413</name>
</gene>
<organism evidence="2 3">
    <name type="scientific">Morchella conica CCBAS932</name>
    <dbReference type="NCBI Taxonomy" id="1392247"/>
    <lineage>
        <taxon>Eukaryota</taxon>
        <taxon>Fungi</taxon>
        <taxon>Dikarya</taxon>
        <taxon>Ascomycota</taxon>
        <taxon>Pezizomycotina</taxon>
        <taxon>Pezizomycetes</taxon>
        <taxon>Pezizales</taxon>
        <taxon>Morchellaceae</taxon>
        <taxon>Morchella</taxon>
    </lineage>
</organism>
<evidence type="ECO:0000313" key="2">
    <source>
        <dbReference type="EMBL" id="RPB10698.1"/>
    </source>
</evidence>
<dbReference type="OrthoDB" id="10281624at2759"/>
<keyword evidence="3" id="KW-1185">Reference proteome</keyword>
<dbReference type="EMBL" id="ML119141">
    <property type="protein sequence ID" value="RPB10698.1"/>
    <property type="molecule type" value="Genomic_DNA"/>
</dbReference>
<evidence type="ECO:0000256" key="1">
    <source>
        <dbReference type="SAM" id="Coils"/>
    </source>
</evidence>
<protein>
    <submittedName>
        <fullName evidence="2">Uncharacterized protein</fullName>
    </submittedName>
</protein>
<keyword evidence="1" id="KW-0175">Coiled coil</keyword>